<reference evidence="3" key="1">
    <citation type="journal article" date="2020" name="BMC Genomics">
        <title>Correction to: Identification and distribution of gene clusters required for synthesis of sphingolipid metabolism inhibitors in diverse species of the filamentous fungus Fusarium.</title>
        <authorList>
            <person name="Kim H.S."/>
            <person name="Lohmar J.M."/>
            <person name="Busman M."/>
            <person name="Brown D.W."/>
            <person name="Naumann T.A."/>
            <person name="Divon H.H."/>
            <person name="Lysoe E."/>
            <person name="Uhlig S."/>
            <person name="Proctor R.H."/>
        </authorList>
    </citation>
    <scope>NUCLEOTIDE SEQUENCE</scope>
    <source>
        <strain evidence="3">NRRL 22465</strain>
    </source>
</reference>
<evidence type="ECO:0000256" key="1">
    <source>
        <dbReference type="SAM" id="MobiDB-lite"/>
    </source>
</evidence>
<gene>
    <name evidence="3" type="ORF">FZEAL_10686</name>
</gene>
<evidence type="ECO:0000313" key="4">
    <source>
        <dbReference type="Proteomes" id="UP000635477"/>
    </source>
</evidence>
<keyword evidence="4" id="KW-1185">Reference proteome</keyword>
<evidence type="ECO:0000313" key="3">
    <source>
        <dbReference type="EMBL" id="KAF4966131.1"/>
    </source>
</evidence>
<dbReference type="Proteomes" id="UP000635477">
    <property type="component" value="Unassembled WGS sequence"/>
</dbReference>
<dbReference type="EMBL" id="JABEYC010001337">
    <property type="protein sequence ID" value="KAF4966131.1"/>
    <property type="molecule type" value="Genomic_DNA"/>
</dbReference>
<proteinExistence type="predicted"/>
<name>A0A8H4TY13_9HYPO</name>
<accession>A0A8H4TY13</accession>
<reference evidence="3" key="2">
    <citation type="submission" date="2020-05" db="EMBL/GenBank/DDBJ databases">
        <authorList>
            <person name="Kim H.-S."/>
            <person name="Proctor R.H."/>
            <person name="Brown D.W."/>
        </authorList>
    </citation>
    <scope>NUCLEOTIDE SEQUENCE</scope>
    <source>
        <strain evidence="3">NRRL 22465</strain>
    </source>
</reference>
<sequence length="136" mass="14170">MAERSPLGSGNPTLAHHQPPPPSTTHTPPPMAAEKKGSSGFLKVIAFFDLLVKLAATGALFGILVLLMQINKNLKNIASGDEALSVRISQQYSSTPIQVAVSQGVSSGPLMVAMTSTSGSSILGSYGNPVHFKQDQ</sequence>
<evidence type="ECO:0000256" key="2">
    <source>
        <dbReference type="SAM" id="Phobius"/>
    </source>
</evidence>
<feature type="transmembrane region" description="Helical" evidence="2">
    <location>
        <begin position="44"/>
        <end position="67"/>
    </location>
</feature>
<feature type="compositionally biased region" description="Pro residues" evidence="1">
    <location>
        <begin position="18"/>
        <end position="31"/>
    </location>
</feature>
<organism evidence="3 4">
    <name type="scientific">Fusarium zealandicum</name>
    <dbReference type="NCBI Taxonomy" id="1053134"/>
    <lineage>
        <taxon>Eukaryota</taxon>
        <taxon>Fungi</taxon>
        <taxon>Dikarya</taxon>
        <taxon>Ascomycota</taxon>
        <taxon>Pezizomycotina</taxon>
        <taxon>Sordariomycetes</taxon>
        <taxon>Hypocreomycetidae</taxon>
        <taxon>Hypocreales</taxon>
        <taxon>Nectriaceae</taxon>
        <taxon>Fusarium</taxon>
        <taxon>Fusarium staphyleae species complex</taxon>
    </lineage>
</organism>
<protein>
    <submittedName>
        <fullName evidence="3">Uncharacterized protein</fullName>
    </submittedName>
</protein>
<keyword evidence="2" id="KW-0472">Membrane</keyword>
<keyword evidence="2" id="KW-0812">Transmembrane</keyword>
<keyword evidence="2" id="KW-1133">Transmembrane helix</keyword>
<dbReference type="OrthoDB" id="5017649at2759"/>
<dbReference type="AlphaFoldDB" id="A0A8H4TY13"/>
<feature type="region of interest" description="Disordered" evidence="1">
    <location>
        <begin position="1"/>
        <end position="36"/>
    </location>
</feature>
<comment type="caution">
    <text evidence="3">The sequence shown here is derived from an EMBL/GenBank/DDBJ whole genome shotgun (WGS) entry which is preliminary data.</text>
</comment>